<sequence length="374" mass="43167">MSFPQISKILNVAVIGCGEIAQIAHIPNLIVASDMFKITALCDISIQSLELCSKRFSIPNTFTSVTDLLASPITIDLVFILTADQFHAEHIIQCANAGKHIMIEKPMAQTLKEYDLVEEARLKNNVIIFVGYMRRFSLALNRLKDEIKGKEIKYVKIRDIIGNNKYFTSQSGQYQKYFKDHPNESTKELNKRIKLNLIENLGIEEKVESDNNRNIHSWSLLHSLSSHDLSLMRDILGMPEKCLFSTRSNDFQNKSWWWNVLFDYKSFKCYYEMGIDEVAYFDAHIEIFTNDSRLKIQYDTPYVKGLPIKFTIQKQLSNGDFSEQIIRPTYVDPYTIELPLLYDSIVNGKDYETKPLDAKNDTILAKMIMEALVK</sequence>
<dbReference type="FunFam" id="3.40.50.720:FF:000911">
    <property type="entry name" value="Chromosome 8, whole genome shotgun sequence"/>
    <property type="match status" value="1"/>
</dbReference>
<dbReference type="SUPFAM" id="SSF51735">
    <property type="entry name" value="NAD(P)-binding Rossmann-fold domains"/>
    <property type="match status" value="1"/>
</dbReference>
<dbReference type="STRING" id="1296096.A0A1B9IDS9"/>
<dbReference type="KEGG" id="kpin:30169092"/>
<dbReference type="OrthoDB" id="446809at2759"/>
<accession>A0A1B9IDS9</accession>
<protein>
    <submittedName>
        <fullName evidence="2">Myo-inositol 2-dehydrogenase</fullName>
    </submittedName>
</protein>
<evidence type="ECO:0000313" key="4">
    <source>
        <dbReference type="Proteomes" id="UP000094020"/>
    </source>
</evidence>
<organism evidence="2">
    <name type="scientific">Kwoniella pini CBS 10737</name>
    <dbReference type="NCBI Taxonomy" id="1296096"/>
    <lineage>
        <taxon>Eukaryota</taxon>
        <taxon>Fungi</taxon>
        <taxon>Dikarya</taxon>
        <taxon>Basidiomycota</taxon>
        <taxon>Agaricomycotina</taxon>
        <taxon>Tremellomycetes</taxon>
        <taxon>Tremellales</taxon>
        <taxon>Cryptococcaceae</taxon>
        <taxon>Kwoniella</taxon>
    </lineage>
</organism>
<dbReference type="Proteomes" id="UP000094020">
    <property type="component" value="Chromosome 1"/>
</dbReference>
<evidence type="ECO:0000313" key="3">
    <source>
        <dbReference type="EMBL" id="WWC66698.1"/>
    </source>
</evidence>
<dbReference type="EMBL" id="KI894007">
    <property type="protein sequence ID" value="OCF53420.1"/>
    <property type="molecule type" value="Genomic_DNA"/>
</dbReference>
<dbReference type="GO" id="GO:0006740">
    <property type="term" value="P:NADPH regeneration"/>
    <property type="evidence" value="ECO:0007669"/>
    <property type="project" value="TreeGrafter"/>
</dbReference>
<feature type="domain" description="Gfo/Idh/MocA-like oxidoreductase N-terminal" evidence="1">
    <location>
        <begin position="10"/>
        <end position="132"/>
    </location>
</feature>
<name>A0A1B9IDS9_9TREE</name>
<dbReference type="InterPro" id="IPR000683">
    <property type="entry name" value="Gfo/Idh/MocA-like_OxRdtase_N"/>
</dbReference>
<keyword evidence="4" id="KW-1185">Reference proteome</keyword>
<dbReference type="GO" id="GO:0000166">
    <property type="term" value="F:nucleotide binding"/>
    <property type="evidence" value="ECO:0007669"/>
    <property type="project" value="InterPro"/>
</dbReference>
<gene>
    <name evidence="2" type="ORF">I206_00723</name>
    <name evidence="3" type="ORF">I206_100602</name>
</gene>
<evidence type="ECO:0000313" key="2">
    <source>
        <dbReference type="EMBL" id="OCF53420.1"/>
    </source>
</evidence>
<reference evidence="2" key="1">
    <citation type="submission" date="2013-07" db="EMBL/GenBank/DDBJ databases">
        <title>The Genome Sequence of Cryptococcus pinus CBS10737.</title>
        <authorList>
            <consortium name="The Broad Institute Genome Sequencing Platform"/>
            <person name="Cuomo C."/>
            <person name="Litvintseva A."/>
            <person name="Chen Y."/>
            <person name="Heitman J."/>
            <person name="Sun S."/>
            <person name="Springer D."/>
            <person name="Dromer F."/>
            <person name="Young S.K."/>
            <person name="Zeng Q."/>
            <person name="Gargeya S."/>
            <person name="Fitzgerald M."/>
            <person name="Abouelleil A."/>
            <person name="Alvarado L."/>
            <person name="Berlin A.M."/>
            <person name="Chapman S.B."/>
            <person name="Dewar J."/>
            <person name="Goldberg J."/>
            <person name="Griggs A."/>
            <person name="Gujja S."/>
            <person name="Hansen M."/>
            <person name="Howarth C."/>
            <person name="Imamovic A."/>
            <person name="Larimer J."/>
            <person name="McCowan C."/>
            <person name="Murphy C."/>
            <person name="Pearson M."/>
            <person name="Priest M."/>
            <person name="Roberts A."/>
            <person name="Saif S."/>
            <person name="Shea T."/>
            <person name="Sykes S."/>
            <person name="Wortman J."/>
            <person name="Nusbaum C."/>
            <person name="Birren B."/>
        </authorList>
    </citation>
    <scope>NUCLEOTIDE SEQUENCE [LARGE SCALE GENOMIC DNA]</scope>
    <source>
        <strain evidence="2">CBS 10737</strain>
    </source>
</reference>
<dbReference type="InterPro" id="IPR036291">
    <property type="entry name" value="NAD(P)-bd_dom_sf"/>
</dbReference>
<evidence type="ECO:0000259" key="1">
    <source>
        <dbReference type="Pfam" id="PF01408"/>
    </source>
</evidence>
<dbReference type="Gene3D" id="3.40.50.720">
    <property type="entry name" value="NAD(P)-binding Rossmann-like Domain"/>
    <property type="match status" value="1"/>
</dbReference>
<dbReference type="EMBL" id="CP144519">
    <property type="protein sequence ID" value="WWC66698.1"/>
    <property type="molecule type" value="Genomic_DNA"/>
</dbReference>
<dbReference type="AlphaFoldDB" id="A0A1B9IDS9"/>
<dbReference type="GeneID" id="30169092"/>
<dbReference type="PANTHER" id="PTHR42840">
    <property type="entry name" value="NAD(P)-BINDING ROSSMANN-FOLD SUPERFAMILY PROTEIN-RELATED"/>
    <property type="match status" value="1"/>
</dbReference>
<reference evidence="2" key="3">
    <citation type="submission" date="2016-07" db="EMBL/GenBank/DDBJ databases">
        <title>Evolution of pathogenesis and genome organization in the Tremellales.</title>
        <authorList>
            <person name="Cuomo C."/>
            <person name="Litvintseva A."/>
            <person name="Heitman J."/>
            <person name="Chen Y."/>
            <person name="Sun S."/>
            <person name="Springer D."/>
            <person name="Dromer F."/>
            <person name="Young S."/>
            <person name="Zeng Q."/>
            <person name="Chapman S."/>
            <person name="Gujja S."/>
            <person name="Saif S."/>
            <person name="Birren B."/>
        </authorList>
    </citation>
    <scope>NUCLEOTIDE SEQUENCE</scope>
    <source>
        <strain evidence="2">CBS 10737</strain>
    </source>
</reference>
<dbReference type="RefSeq" id="XP_019014639.1">
    <property type="nucleotide sequence ID" value="XM_019152501.1"/>
</dbReference>
<reference evidence="3" key="2">
    <citation type="submission" date="2013-07" db="EMBL/GenBank/DDBJ databases">
        <authorList>
            <consortium name="The Broad Institute Genome Sequencing Platform"/>
            <person name="Cuomo C."/>
            <person name="Litvintseva A."/>
            <person name="Chen Y."/>
            <person name="Heitman J."/>
            <person name="Sun S."/>
            <person name="Springer D."/>
            <person name="Dromer F."/>
            <person name="Young S.K."/>
            <person name="Zeng Q."/>
            <person name="Gargeya S."/>
            <person name="Fitzgerald M."/>
            <person name="Abouelleil A."/>
            <person name="Alvarado L."/>
            <person name="Berlin A.M."/>
            <person name="Chapman S.B."/>
            <person name="Dewar J."/>
            <person name="Goldberg J."/>
            <person name="Griggs A."/>
            <person name="Gujja S."/>
            <person name="Hansen M."/>
            <person name="Howarth C."/>
            <person name="Imamovic A."/>
            <person name="Larimer J."/>
            <person name="McCowan C."/>
            <person name="Murphy C."/>
            <person name="Pearson M."/>
            <person name="Priest M."/>
            <person name="Roberts A."/>
            <person name="Saif S."/>
            <person name="Shea T."/>
            <person name="Sykes S."/>
            <person name="Wortman J."/>
            <person name="Nusbaum C."/>
            <person name="Birren B."/>
        </authorList>
    </citation>
    <scope>NUCLEOTIDE SEQUENCE</scope>
    <source>
        <strain evidence="3">CBS 10737</strain>
    </source>
</reference>
<dbReference type="GO" id="GO:0016491">
    <property type="term" value="F:oxidoreductase activity"/>
    <property type="evidence" value="ECO:0007669"/>
    <property type="project" value="TreeGrafter"/>
</dbReference>
<dbReference type="GO" id="GO:0005737">
    <property type="term" value="C:cytoplasm"/>
    <property type="evidence" value="ECO:0007669"/>
    <property type="project" value="TreeGrafter"/>
</dbReference>
<dbReference type="PANTHER" id="PTHR42840:SF7">
    <property type="entry name" value="BINDING ROSSMANN FOLD OXIDOREDUCTASE, PUTATIVE (AFU_ORTHOLOGUE AFUA_4G10190)-RELATED"/>
    <property type="match status" value="1"/>
</dbReference>
<proteinExistence type="predicted"/>
<reference evidence="3" key="4">
    <citation type="submission" date="2024-02" db="EMBL/GenBank/DDBJ databases">
        <title>Comparative genomics of Cryptococcus and Kwoniella reveals pathogenesis evolution and contrasting modes of karyotype evolution via chromosome fusion or intercentromeric recombination.</title>
        <authorList>
            <person name="Coelho M.A."/>
            <person name="David-Palma M."/>
            <person name="Shea T."/>
            <person name="Bowers K."/>
            <person name="McGinley-Smith S."/>
            <person name="Mohammad A.W."/>
            <person name="Gnirke A."/>
            <person name="Yurkov A.M."/>
            <person name="Nowrousian M."/>
            <person name="Sun S."/>
            <person name="Cuomo C.A."/>
            <person name="Heitman J."/>
        </authorList>
    </citation>
    <scope>NUCLEOTIDE SEQUENCE</scope>
    <source>
        <strain evidence="3">CBS 10737</strain>
    </source>
</reference>
<dbReference type="Pfam" id="PF01408">
    <property type="entry name" value="GFO_IDH_MocA"/>
    <property type="match status" value="1"/>
</dbReference>